<dbReference type="GO" id="GO:0051607">
    <property type="term" value="P:defense response to virus"/>
    <property type="evidence" value="ECO:0007669"/>
    <property type="project" value="UniProtKB-KW"/>
</dbReference>
<protein>
    <submittedName>
        <fullName evidence="3">CRISPR-associated endoribonuclease Cas6</fullName>
    </submittedName>
</protein>
<sequence>MKLSCEYKTEKIPVAYSMMFVSLIKEALKKSDEEYFKSLYMYEDIKKNKKTKDFCFSVYLKDFSKEEDVFIIKDKIIFNISSPNYEFMIKLYNGLLKTTNFKYKEFYINKVKINLVNDKNIENNNHVFNTLSPICVKNKENKYLNIDDSNFDKELNYITNKTLENFRGYGLVEELKFYPMQMKKKVVKEDISTFRENTKKQYYYVNSYAGTFKLKGNVKDLKDIYMLGLGFKRNQGFGMIEVMD</sequence>
<dbReference type="NCBIfam" id="TIGR01877">
    <property type="entry name" value="cas_cas6"/>
    <property type="match status" value="1"/>
</dbReference>
<dbReference type="Proteomes" id="UP000182204">
    <property type="component" value="Chromosome"/>
</dbReference>
<reference evidence="4 6" key="2">
    <citation type="submission" date="2017-02" db="EMBL/GenBank/DDBJ databases">
        <title>Differentiating clades of botulinum-neurotoxin-producing Clostridia with a simple, multiplex PCR assay.</title>
        <authorList>
            <person name="Williamson C.H.D."/>
            <person name="Vazquez A."/>
            <person name="Hill K."/>
            <person name="Smith T.J."/>
            <person name="Nottingham R."/>
            <person name="Stone N.E."/>
            <person name="Sobek C.J."/>
            <person name="Cocking J.H."/>
            <person name="Fernandez R.A."/>
            <person name="Caballero P.A."/>
            <person name="Leiser O.P."/>
            <person name="Keim P."/>
            <person name="Sahl J.W."/>
        </authorList>
    </citation>
    <scope>NUCLEOTIDE SEQUENCE [LARGE SCALE GENOMIC DNA]</scope>
    <source>
        <strain evidence="4 6">CLS_DGF_0088_06</strain>
    </source>
</reference>
<name>A0A1L3NLU1_CLOSG</name>
<dbReference type="InterPro" id="IPR010156">
    <property type="entry name" value="CRISPR-assoc_prot_Cas6"/>
</dbReference>
<dbReference type="InterPro" id="IPR049435">
    <property type="entry name" value="Cas_Cas6_C"/>
</dbReference>
<evidence type="ECO:0000313" key="3">
    <source>
        <dbReference type="EMBL" id="APH17102.1"/>
    </source>
</evidence>
<evidence type="ECO:0000313" key="6">
    <source>
        <dbReference type="Proteomes" id="UP000193911"/>
    </source>
</evidence>
<dbReference type="Gene3D" id="3.30.70.1890">
    <property type="match status" value="1"/>
</dbReference>
<dbReference type="PANTHER" id="PTHR36984:SF3">
    <property type="entry name" value="CRISPR-ASSOCIATED ENDORIBONUCLEASE CAS6"/>
    <property type="match status" value="1"/>
</dbReference>
<evidence type="ECO:0000259" key="2">
    <source>
        <dbReference type="Pfam" id="PF01881"/>
    </source>
</evidence>
<dbReference type="GO" id="GO:0016788">
    <property type="term" value="F:hydrolase activity, acting on ester bonds"/>
    <property type="evidence" value="ECO:0007669"/>
    <property type="project" value="InterPro"/>
</dbReference>
<evidence type="ECO:0000256" key="1">
    <source>
        <dbReference type="ARBA" id="ARBA00023118"/>
    </source>
</evidence>
<dbReference type="PANTHER" id="PTHR36984">
    <property type="entry name" value="CRISPR-ASSOCIATED ENDORIBONUCLEASE CAS6 1"/>
    <property type="match status" value="1"/>
</dbReference>
<evidence type="ECO:0000313" key="4">
    <source>
        <dbReference type="EMBL" id="OSB17940.1"/>
    </source>
</evidence>
<evidence type="ECO:0000313" key="5">
    <source>
        <dbReference type="Proteomes" id="UP000182204"/>
    </source>
</evidence>
<dbReference type="AlphaFoldDB" id="A0A1L3NLU1"/>
<dbReference type="EMBL" id="CP013243">
    <property type="protein sequence ID" value="APH17102.1"/>
    <property type="molecule type" value="Genomic_DNA"/>
</dbReference>
<dbReference type="Gene3D" id="3.30.70.1900">
    <property type="match status" value="1"/>
</dbReference>
<dbReference type="Proteomes" id="UP000193911">
    <property type="component" value="Unassembled WGS sequence"/>
</dbReference>
<reference evidence="3 5" key="1">
    <citation type="submission" date="2015-11" db="EMBL/GenBank/DDBJ databases">
        <authorList>
            <person name="Hill K.K."/>
            <person name="Shirey T.B."/>
            <person name="Raphael B."/>
            <person name="Daligault H.E."/>
            <person name="Davenport K.W."/>
            <person name="Bruce D.C."/>
            <person name="Foley B.T."/>
            <person name="Johnson S.L."/>
        </authorList>
    </citation>
    <scope>NUCLEOTIDE SEQUENCE [LARGE SCALE GENOMIC DNA]</scope>
    <source>
        <strain evidence="3 5">CDC_1632</strain>
    </source>
</reference>
<dbReference type="InterPro" id="IPR045747">
    <property type="entry name" value="CRISPR-assoc_prot_Cas6_N_sf"/>
</dbReference>
<keyword evidence="1" id="KW-0051">Antiviral defense</keyword>
<dbReference type="Pfam" id="PF01881">
    <property type="entry name" value="Cas_Cas6_C"/>
    <property type="match status" value="1"/>
</dbReference>
<gene>
    <name evidence="3" type="primary">cas6</name>
    <name evidence="4" type="ORF">B2H94_02095</name>
    <name evidence="3" type="ORF">NPD5_1267</name>
</gene>
<organism evidence="3 5">
    <name type="scientific">Clostridium sporogenes</name>
    <dbReference type="NCBI Taxonomy" id="1509"/>
    <lineage>
        <taxon>Bacteria</taxon>
        <taxon>Bacillati</taxon>
        <taxon>Bacillota</taxon>
        <taxon>Clostridia</taxon>
        <taxon>Eubacteriales</taxon>
        <taxon>Clostridiaceae</taxon>
        <taxon>Clostridium</taxon>
    </lineage>
</organism>
<dbReference type="CDD" id="cd21140">
    <property type="entry name" value="Cas6_I-like"/>
    <property type="match status" value="1"/>
</dbReference>
<feature type="domain" description="CRISPR associated protein Cas6 C-terminal" evidence="2">
    <location>
        <begin position="118"/>
        <end position="242"/>
    </location>
</feature>
<dbReference type="EMBL" id="MWJJ01000001">
    <property type="protein sequence ID" value="OSB17940.1"/>
    <property type="molecule type" value="Genomic_DNA"/>
</dbReference>
<proteinExistence type="predicted"/>
<accession>A0A1L3NLU1</accession>